<evidence type="ECO:0000313" key="4">
    <source>
        <dbReference type="Proteomes" id="UP000466345"/>
    </source>
</evidence>
<dbReference type="SUPFAM" id="SSF56801">
    <property type="entry name" value="Acetyl-CoA synthetase-like"/>
    <property type="match status" value="1"/>
</dbReference>
<keyword evidence="3" id="KW-0436">Ligase</keyword>
<feature type="region of interest" description="Disordered" evidence="1">
    <location>
        <begin position="277"/>
        <end position="299"/>
    </location>
</feature>
<keyword evidence="4" id="KW-1185">Reference proteome</keyword>
<dbReference type="Gene3D" id="3.40.50.12780">
    <property type="entry name" value="N-terminal domain of ligase-like"/>
    <property type="match status" value="2"/>
</dbReference>
<proteinExistence type="predicted"/>
<dbReference type="PANTHER" id="PTHR43767:SF1">
    <property type="entry name" value="NONRIBOSOMAL PEPTIDE SYNTHASE PES1 (EUROFUNG)-RELATED"/>
    <property type="match status" value="1"/>
</dbReference>
<protein>
    <submittedName>
        <fullName evidence="3">2-succinylbenzoate--CoA ligase</fullName>
        <ecNumber evidence="3">6.2.1.26</ecNumber>
    </submittedName>
</protein>
<evidence type="ECO:0000256" key="1">
    <source>
        <dbReference type="SAM" id="MobiDB-lite"/>
    </source>
</evidence>
<feature type="domain" description="AMP-dependent synthetase/ligase" evidence="2">
    <location>
        <begin position="196"/>
        <end position="273"/>
    </location>
</feature>
<gene>
    <name evidence="3" type="primary">menE_1</name>
    <name evidence="3" type="ORF">SRB5_11290</name>
</gene>
<dbReference type="GO" id="GO:0008756">
    <property type="term" value="F:o-succinylbenzoate-CoA ligase activity"/>
    <property type="evidence" value="ECO:0007669"/>
    <property type="project" value="UniProtKB-EC"/>
</dbReference>
<comment type="caution">
    <text evidence="3">The sequence shown here is derived from an EMBL/GenBank/DDBJ whole genome shotgun (WGS) entry which is preliminary data.</text>
</comment>
<dbReference type="InterPro" id="IPR042099">
    <property type="entry name" value="ANL_N_sf"/>
</dbReference>
<evidence type="ECO:0000259" key="2">
    <source>
        <dbReference type="Pfam" id="PF00501"/>
    </source>
</evidence>
<evidence type="ECO:0000313" key="3">
    <source>
        <dbReference type="EMBL" id="MQY11015.1"/>
    </source>
</evidence>
<organism evidence="3 4">
    <name type="scientific">Streptomyces smaragdinus</name>
    <dbReference type="NCBI Taxonomy" id="2585196"/>
    <lineage>
        <taxon>Bacteria</taxon>
        <taxon>Bacillati</taxon>
        <taxon>Actinomycetota</taxon>
        <taxon>Actinomycetes</taxon>
        <taxon>Kitasatosporales</taxon>
        <taxon>Streptomycetaceae</taxon>
        <taxon>Streptomyces</taxon>
    </lineage>
</organism>
<reference evidence="3 4" key="1">
    <citation type="submission" date="2019-10" db="EMBL/GenBank/DDBJ databases">
        <title>Streptomyces smaragdinus sp. nov. and Streptomyces fabii sp. nov., isolated from the gut of fungus growing-termite Macrotermes natalensis.</title>
        <authorList>
            <person name="Schwitalla J."/>
            <person name="Benndorf R."/>
            <person name="Martin K."/>
            <person name="De Beer W."/>
            <person name="Kaster A.-K."/>
            <person name="Vollmers J."/>
            <person name="Poulsen M."/>
            <person name="Beemelmanns C."/>
        </authorList>
    </citation>
    <scope>NUCLEOTIDE SEQUENCE [LARGE SCALE GENOMIC DNA]</scope>
    <source>
        <strain evidence="3 4">RB5</strain>
    </source>
</reference>
<dbReference type="Pfam" id="PF00501">
    <property type="entry name" value="AMP-binding"/>
    <property type="match status" value="2"/>
</dbReference>
<dbReference type="EC" id="6.2.1.26" evidence="3"/>
<dbReference type="InterPro" id="IPR000873">
    <property type="entry name" value="AMP-dep_synth/lig_dom"/>
</dbReference>
<dbReference type="InterPro" id="IPR050237">
    <property type="entry name" value="ATP-dep_AMP-bd_enzyme"/>
</dbReference>
<feature type="domain" description="AMP-dependent synthetase/ligase" evidence="2">
    <location>
        <begin position="12"/>
        <end position="63"/>
    </location>
</feature>
<dbReference type="AlphaFoldDB" id="A0A7K0CC39"/>
<dbReference type="PANTHER" id="PTHR43767">
    <property type="entry name" value="LONG-CHAIN-FATTY-ACID--COA LIGASE"/>
    <property type="match status" value="1"/>
</dbReference>
<sequence length="299" mass="31875">MPWLSTDLVTARPCMRDETQELSYGDFRDRVEAAAEQFPELGVGHGSVVAAMLPNQVELLITIEDAGAAPVVAGADDERTAGRPVLLPTDLRTEARGGVLSSVDTGADDLDLLICTSGSTGRPQGVRLDHANLAATADSMAQAIRLTDTDHCLLVLPLFHVNAICVSFLATMPAGGRLSILARFHPVEFLKAVTELRAAEERFGFPLIEGYGLTEGTCASTANPLDGPRKIGTVGVALPGQEVAVMSPDGDLLPAGERGEVVVRGANVMRGYLNRPEATSAPRRSRPSCTRIRPSWRRR</sequence>
<dbReference type="EMBL" id="WEGJ01000002">
    <property type="protein sequence ID" value="MQY11015.1"/>
    <property type="molecule type" value="Genomic_DNA"/>
</dbReference>
<name>A0A7K0CC39_9ACTN</name>
<accession>A0A7K0CC39</accession>
<dbReference type="Proteomes" id="UP000466345">
    <property type="component" value="Unassembled WGS sequence"/>
</dbReference>